<feature type="domain" description="Cyclic nucleotide-binding" evidence="2">
    <location>
        <begin position="208"/>
        <end position="327"/>
    </location>
</feature>
<dbReference type="InterPro" id="IPR014710">
    <property type="entry name" value="RmlC-like_jellyroll"/>
</dbReference>
<dbReference type="SUPFAM" id="SSF51206">
    <property type="entry name" value="cAMP-binding domain-like"/>
    <property type="match status" value="2"/>
</dbReference>
<dbReference type="PROSITE" id="PS51746">
    <property type="entry name" value="PPM_2"/>
    <property type="match status" value="1"/>
</dbReference>
<dbReference type="GO" id="GO:0004862">
    <property type="term" value="F:cAMP-dependent protein kinase inhibitor activity"/>
    <property type="evidence" value="ECO:0007669"/>
    <property type="project" value="TreeGrafter"/>
</dbReference>
<reference evidence="4" key="1">
    <citation type="submission" date="2021-01" db="EMBL/GenBank/DDBJ databases">
        <authorList>
            <person name="Corre E."/>
            <person name="Pelletier E."/>
            <person name="Niang G."/>
            <person name="Scheremetjew M."/>
            <person name="Finn R."/>
            <person name="Kale V."/>
            <person name="Holt S."/>
            <person name="Cochrane G."/>
            <person name="Meng A."/>
            <person name="Brown T."/>
            <person name="Cohen L."/>
        </authorList>
    </citation>
    <scope>NUCLEOTIDE SEQUENCE</scope>
    <source>
        <strain evidence="4">RCC3387</strain>
    </source>
</reference>
<dbReference type="PROSITE" id="PS50042">
    <property type="entry name" value="CNMP_BINDING_3"/>
    <property type="match status" value="2"/>
</dbReference>
<dbReference type="CDD" id="cd00143">
    <property type="entry name" value="PP2Cc"/>
    <property type="match status" value="1"/>
</dbReference>
<dbReference type="InterPro" id="IPR018490">
    <property type="entry name" value="cNMP-bd_dom_sf"/>
</dbReference>
<dbReference type="InterPro" id="IPR000595">
    <property type="entry name" value="cNMP-bd_dom"/>
</dbReference>
<protein>
    <recommendedName>
        <fullName evidence="5">cGMP-dependent protein kinase</fullName>
    </recommendedName>
</protein>
<dbReference type="SMART" id="SM00100">
    <property type="entry name" value="cNMP"/>
    <property type="match status" value="2"/>
</dbReference>
<dbReference type="PANTHER" id="PTHR11635:SF152">
    <property type="entry name" value="CAMP-DEPENDENT PROTEIN KINASE TYPE I REGULATORY SUBUNIT-RELATED"/>
    <property type="match status" value="1"/>
</dbReference>
<sequence>MGSGAVADEASNADSDDDLADSGLEVVPAPSIRFRRAAVSAEALNPEESADWKPPVFEKSPEERRQLSEIIRTSPDSKLQIMFGAIDAETFHSVIDAMYLRAIAQGEKVIEEGDVGKEFFIVKSGHFDIFKRNKDSAEGGDVKVFEAGAGFAFGEIALLYNAPRTATVSATLPSEVWCLGRQSFRNLVVSSSEKQFQEYVEFLRGCEILAELSNAEVATLAEVCQEEEFEEDEAILEQGDKDSMMYIVRRGAAVACIRGDRGEVEVMQYKRGDVFGEIALLTGEPRKASVYAIGQTCCMCISREAFNRTLGPIHAILSRNIDKYQKYQDAIAQGSAHREHEVPDDLLSHQEADADADKSAVEVFEGGAGRQARKAHRKREPRDSAVAIDATAQAEAACAGPAVEGAAAGEEPKEPGGLKEKIAEDFRNPALVAPDEALAPAGCQLQVYGGLRLGEKFTADKTLLVRTQVDAAREELEETFAWRAPVVPFKDGITRIAVLCQKGQKAPSDPTPNQDNYFCFFVGSVQVCGVCDGHGPFGHLVSFRLVQTLPHFLTTSEHFGKDWPRAMKEAFLSAQADLVSFAQVHDINIDASGAAGTCLAFDGPRIHIAWIGDSGAMVASWNRRDSRLVFGTKDHKPELPEERERLEAAGSEVREVDEGSHRIYIRGTNFPGLTMSRAFGDTACAGVLQEPEYKEILCQPSDEYYAVIASDGIWEFIEYEQAVELSAKKLRLKGPRETVRFLVEASRKRWAYCCGDYCDDITAILVQWNYNDKEATHTTNHTLTARRHE</sequence>
<name>A0A6U6WB23_9DINO</name>
<dbReference type="GO" id="GO:0005952">
    <property type="term" value="C:cAMP-dependent protein kinase complex"/>
    <property type="evidence" value="ECO:0007669"/>
    <property type="project" value="InterPro"/>
</dbReference>
<dbReference type="GO" id="GO:0034236">
    <property type="term" value="F:protein kinase A catalytic subunit binding"/>
    <property type="evidence" value="ECO:0007669"/>
    <property type="project" value="TreeGrafter"/>
</dbReference>
<dbReference type="SUPFAM" id="SSF81606">
    <property type="entry name" value="PP2C-like"/>
    <property type="match status" value="1"/>
</dbReference>
<proteinExistence type="predicted"/>
<dbReference type="GO" id="GO:0030552">
    <property type="term" value="F:cAMP binding"/>
    <property type="evidence" value="ECO:0007669"/>
    <property type="project" value="TreeGrafter"/>
</dbReference>
<dbReference type="Pfam" id="PF00481">
    <property type="entry name" value="PP2C"/>
    <property type="match status" value="1"/>
</dbReference>
<gene>
    <name evidence="4" type="ORF">BRAN1462_LOCUS61534</name>
</gene>
<dbReference type="PROSITE" id="PS00889">
    <property type="entry name" value="CNMP_BINDING_2"/>
    <property type="match status" value="1"/>
</dbReference>
<evidence type="ECO:0000259" key="3">
    <source>
        <dbReference type="PROSITE" id="PS51746"/>
    </source>
</evidence>
<dbReference type="EMBL" id="HBGW01096954">
    <property type="protein sequence ID" value="CAD9643712.1"/>
    <property type="molecule type" value="Transcribed_RNA"/>
</dbReference>
<dbReference type="Pfam" id="PF00027">
    <property type="entry name" value="cNMP_binding"/>
    <property type="match status" value="2"/>
</dbReference>
<dbReference type="CDD" id="cd00038">
    <property type="entry name" value="CAP_ED"/>
    <property type="match status" value="2"/>
</dbReference>
<dbReference type="AlphaFoldDB" id="A0A6U6WB23"/>
<evidence type="ECO:0000259" key="2">
    <source>
        <dbReference type="PROSITE" id="PS50042"/>
    </source>
</evidence>
<dbReference type="PROSITE" id="PS00888">
    <property type="entry name" value="CNMP_BINDING_1"/>
    <property type="match status" value="1"/>
</dbReference>
<feature type="domain" description="Cyclic nucleotide-binding" evidence="2">
    <location>
        <begin position="82"/>
        <end position="205"/>
    </location>
</feature>
<evidence type="ECO:0008006" key="5">
    <source>
        <dbReference type="Google" id="ProtNLM"/>
    </source>
</evidence>
<evidence type="ECO:0000313" key="4">
    <source>
        <dbReference type="EMBL" id="CAD9643712.1"/>
    </source>
</evidence>
<feature type="region of interest" description="Disordered" evidence="1">
    <location>
        <begin position="43"/>
        <end position="63"/>
    </location>
</feature>
<organism evidence="4">
    <name type="scientific">Zooxanthella nutricula</name>
    <dbReference type="NCBI Taxonomy" id="1333877"/>
    <lineage>
        <taxon>Eukaryota</taxon>
        <taxon>Sar</taxon>
        <taxon>Alveolata</taxon>
        <taxon>Dinophyceae</taxon>
        <taxon>Peridiniales</taxon>
        <taxon>Peridiniales incertae sedis</taxon>
        <taxon>Zooxanthella</taxon>
    </lineage>
</organism>
<evidence type="ECO:0000256" key="1">
    <source>
        <dbReference type="SAM" id="MobiDB-lite"/>
    </source>
</evidence>
<dbReference type="PANTHER" id="PTHR11635">
    <property type="entry name" value="CAMP-DEPENDENT PROTEIN KINASE REGULATORY CHAIN"/>
    <property type="match status" value="1"/>
</dbReference>
<dbReference type="GO" id="GO:0005829">
    <property type="term" value="C:cytosol"/>
    <property type="evidence" value="ECO:0007669"/>
    <property type="project" value="TreeGrafter"/>
</dbReference>
<dbReference type="InterPro" id="IPR050503">
    <property type="entry name" value="cAMP-dep_PK_reg_su-like"/>
</dbReference>
<dbReference type="InterPro" id="IPR036457">
    <property type="entry name" value="PPM-type-like_dom_sf"/>
</dbReference>
<dbReference type="Gene3D" id="2.60.120.10">
    <property type="entry name" value="Jelly Rolls"/>
    <property type="match status" value="2"/>
</dbReference>
<accession>A0A6U6WB23</accession>
<dbReference type="Gene3D" id="3.60.40.10">
    <property type="entry name" value="PPM-type phosphatase domain"/>
    <property type="match status" value="1"/>
</dbReference>
<dbReference type="PRINTS" id="PR00103">
    <property type="entry name" value="CAMPKINASE"/>
</dbReference>
<feature type="region of interest" description="Disordered" evidence="1">
    <location>
        <begin position="366"/>
        <end position="385"/>
    </location>
</feature>
<dbReference type="SMART" id="SM00332">
    <property type="entry name" value="PP2Cc"/>
    <property type="match status" value="1"/>
</dbReference>
<dbReference type="InterPro" id="IPR001932">
    <property type="entry name" value="PPM-type_phosphatase-like_dom"/>
</dbReference>
<feature type="domain" description="PPM-type phosphatase" evidence="3">
    <location>
        <begin position="495"/>
        <end position="768"/>
    </location>
</feature>
<feature type="compositionally biased region" description="Low complexity" evidence="1">
    <location>
        <begin position="1"/>
        <end position="13"/>
    </location>
</feature>
<feature type="region of interest" description="Disordered" evidence="1">
    <location>
        <begin position="1"/>
        <end position="23"/>
    </location>
</feature>
<dbReference type="InterPro" id="IPR018488">
    <property type="entry name" value="cNMP-bd_CS"/>
</dbReference>